<dbReference type="Proteomes" id="UP000675881">
    <property type="component" value="Chromosome 5"/>
</dbReference>
<dbReference type="InterPro" id="IPR029526">
    <property type="entry name" value="PGBD"/>
</dbReference>
<proteinExistence type="predicted"/>
<dbReference type="EMBL" id="HG994584">
    <property type="protein sequence ID" value="CAF2960182.1"/>
    <property type="molecule type" value="Genomic_DNA"/>
</dbReference>
<sequence>MDTKYFYGKSIFSILARDLIEENVGDDLHIVVLPPELADQGNESDEERYDNILDNDYIPDEIADGTVVCVKWDDNCPVTVASNCYGVFPIQKVEKRVKHEHKKTVDQPYLIKMYNQGMGGVDICDRLLASYRPRLG</sequence>
<feature type="domain" description="PiggyBac transposable element-derived protein" evidence="1">
    <location>
        <begin position="65"/>
        <end position="134"/>
    </location>
</feature>
<name>A0A7R8CXE1_LEPSM</name>
<evidence type="ECO:0000313" key="3">
    <source>
        <dbReference type="Proteomes" id="UP000675881"/>
    </source>
</evidence>
<gene>
    <name evidence="2" type="ORF">LSAA_10791</name>
</gene>
<dbReference type="PANTHER" id="PTHR47272">
    <property type="entry name" value="DDE_TNP_1_7 DOMAIN-CONTAINING PROTEIN"/>
    <property type="match status" value="1"/>
</dbReference>
<keyword evidence="3" id="KW-1185">Reference proteome</keyword>
<reference evidence="2" key="1">
    <citation type="submission" date="2021-02" db="EMBL/GenBank/DDBJ databases">
        <authorList>
            <person name="Bekaert M."/>
        </authorList>
    </citation>
    <scope>NUCLEOTIDE SEQUENCE</scope>
    <source>
        <strain evidence="2">IoA-00</strain>
    </source>
</reference>
<organism evidence="2 3">
    <name type="scientific">Lepeophtheirus salmonis</name>
    <name type="common">Salmon louse</name>
    <name type="synonym">Caligus salmonis</name>
    <dbReference type="NCBI Taxonomy" id="72036"/>
    <lineage>
        <taxon>Eukaryota</taxon>
        <taxon>Metazoa</taxon>
        <taxon>Ecdysozoa</taxon>
        <taxon>Arthropoda</taxon>
        <taxon>Crustacea</taxon>
        <taxon>Multicrustacea</taxon>
        <taxon>Hexanauplia</taxon>
        <taxon>Copepoda</taxon>
        <taxon>Siphonostomatoida</taxon>
        <taxon>Caligidae</taxon>
        <taxon>Lepeophtheirus</taxon>
    </lineage>
</organism>
<dbReference type="AlphaFoldDB" id="A0A7R8CXE1"/>
<accession>A0A7R8CXE1</accession>
<evidence type="ECO:0000313" key="2">
    <source>
        <dbReference type="EMBL" id="CAF2960182.1"/>
    </source>
</evidence>
<protein>
    <submittedName>
        <fullName evidence="2">(salmon louse) hypothetical protein</fullName>
    </submittedName>
</protein>
<evidence type="ECO:0000259" key="1">
    <source>
        <dbReference type="Pfam" id="PF13843"/>
    </source>
</evidence>
<dbReference type="Pfam" id="PF13843">
    <property type="entry name" value="DDE_Tnp_1_7"/>
    <property type="match status" value="1"/>
</dbReference>